<feature type="transmembrane region" description="Helical" evidence="1">
    <location>
        <begin position="7"/>
        <end position="27"/>
    </location>
</feature>
<reference evidence="2" key="1">
    <citation type="submission" date="2021-04" db="EMBL/GenBank/DDBJ databases">
        <authorList>
            <consortium name="Molecular Ecology Group"/>
        </authorList>
    </citation>
    <scope>NUCLEOTIDE SEQUENCE</scope>
</reference>
<evidence type="ECO:0000313" key="2">
    <source>
        <dbReference type="EMBL" id="CAG5122295.1"/>
    </source>
</evidence>
<dbReference type="Proteomes" id="UP000678393">
    <property type="component" value="Unassembled WGS sequence"/>
</dbReference>
<proteinExistence type="predicted"/>
<sequence>MAKISTASNIVAFVCTFFYRITVQLAVEVTKLMILLAILIAAFSVIALGCVSLLLWTHRAYEGSLLAMSCAVVLVAVLFVLAAVVVEHLVKNVLRLTDMPLAQLLKICLMDIFGRRRQTRHR</sequence>
<feature type="transmembrane region" description="Helical" evidence="1">
    <location>
        <begin position="65"/>
        <end position="86"/>
    </location>
</feature>
<protein>
    <submittedName>
        <fullName evidence="2">Uncharacterized protein</fullName>
    </submittedName>
</protein>
<keyword evidence="1" id="KW-1133">Transmembrane helix</keyword>
<name>A0A8S3Z2T0_9EUPU</name>
<gene>
    <name evidence="2" type="ORF">CUNI_LOCUS7853</name>
</gene>
<keyword evidence="1" id="KW-0812">Transmembrane</keyword>
<feature type="transmembrane region" description="Helical" evidence="1">
    <location>
        <begin position="33"/>
        <end position="56"/>
    </location>
</feature>
<evidence type="ECO:0000313" key="3">
    <source>
        <dbReference type="Proteomes" id="UP000678393"/>
    </source>
</evidence>
<evidence type="ECO:0000256" key="1">
    <source>
        <dbReference type="SAM" id="Phobius"/>
    </source>
</evidence>
<accession>A0A8S3Z2T0</accession>
<organism evidence="2 3">
    <name type="scientific">Candidula unifasciata</name>
    <dbReference type="NCBI Taxonomy" id="100452"/>
    <lineage>
        <taxon>Eukaryota</taxon>
        <taxon>Metazoa</taxon>
        <taxon>Spiralia</taxon>
        <taxon>Lophotrochozoa</taxon>
        <taxon>Mollusca</taxon>
        <taxon>Gastropoda</taxon>
        <taxon>Heterobranchia</taxon>
        <taxon>Euthyneura</taxon>
        <taxon>Panpulmonata</taxon>
        <taxon>Eupulmonata</taxon>
        <taxon>Stylommatophora</taxon>
        <taxon>Helicina</taxon>
        <taxon>Helicoidea</taxon>
        <taxon>Geomitridae</taxon>
        <taxon>Candidula</taxon>
    </lineage>
</organism>
<keyword evidence="1" id="KW-0472">Membrane</keyword>
<dbReference type="AlphaFoldDB" id="A0A8S3Z2T0"/>
<keyword evidence="3" id="KW-1185">Reference proteome</keyword>
<comment type="caution">
    <text evidence="2">The sequence shown here is derived from an EMBL/GenBank/DDBJ whole genome shotgun (WGS) entry which is preliminary data.</text>
</comment>
<dbReference type="EMBL" id="CAJHNH020001255">
    <property type="protein sequence ID" value="CAG5122295.1"/>
    <property type="molecule type" value="Genomic_DNA"/>
</dbReference>